<proteinExistence type="predicted"/>
<dbReference type="Proteomes" id="UP000239590">
    <property type="component" value="Unassembled WGS sequence"/>
</dbReference>
<name>A0A2S7IPF5_9BACT</name>
<sequence>MYYSLNGSTPIQLNGIQLPFYSSGHQLADAVNNDAKDMWQQDGWMLAYKDFGTSVSAPPYPFFILYNKYKGVFRVMIYNSAGLLNTFFKVYLSFRSSSPKSALFSFTEKRGGLQTLNNYDGSNKQVVITKANQGQGWIYADFITAGYVPDLSSNTILHLSVEAVNESAIQVSGSLTLDEITKSSAGGSDPLGDVKTAVSKGYKVYKDRSTALKDLGKPTTGFFASIFSIFSTFTDVVGIIDYFVSGKNAAAGREPMSFQGTASLTGTLTTPTQVVEYDFALSSSIPSSPDYYKPLQSIPWGVFNLTSNVDMVAFDNSQTYYCADKQTYVTDYSTVYKGAPISYIVNNNLNMSLVSVQARTLNYPVGGTGFFNIADIANIEFGSVGEDNCYGTYSNTTPMGLGIKFEFQINSPTKNYDNTIVLYKVYYFGSYSGRRGFIASENKTNVQAFPNPFSDKLTFKFPKANYGNEKGSIYDLKGTLVKKFTPQELSSGIVEWNGKTNSGNLVTNGVYLIEYIDNKGIKHFNKVIKTN</sequence>
<accession>A0A2S7IPF5</accession>
<dbReference type="EMBL" id="PTRA01000001">
    <property type="protein sequence ID" value="PQA59460.1"/>
    <property type="molecule type" value="Genomic_DNA"/>
</dbReference>
<comment type="caution">
    <text evidence="1">The sequence shown here is derived from an EMBL/GenBank/DDBJ whole genome shotgun (WGS) entry which is preliminary data.</text>
</comment>
<organism evidence="1 2">
    <name type="scientific">Siphonobacter curvatus</name>
    <dbReference type="NCBI Taxonomy" id="2094562"/>
    <lineage>
        <taxon>Bacteria</taxon>
        <taxon>Pseudomonadati</taxon>
        <taxon>Bacteroidota</taxon>
        <taxon>Cytophagia</taxon>
        <taxon>Cytophagales</taxon>
        <taxon>Cytophagaceae</taxon>
        <taxon>Siphonobacter</taxon>
    </lineage>
</organism>
<keyword evidence="2" id="KW-1185">Reference proteome</keyword>
<reference evidence="2" key="1">
    <citation type="submission" date="2018-02" db="EMBL/GenBank/DDBJ databases">
        <title>Genome sequencing of Solimonas sp. HR-BB.</title>
        <authorList>
            <person name="Lee Y."/>
            <person name="Jeon C.O."/>
        </authorList>
    </citation>
    <scope>NUCLEOTIDE SEQUENCE [LARGE SCALE GENOMIC DNA]</scope>
    <source>
        <strain evidence="2">HR-U</strain>
    </source>
</reference>
<evidence type="ECO:0008006" key="3">
    <source>
        <dbReference type="Google" id="ProtNLM"/>
    </source>
</evidence>
<dbReference type="InterPro" id="IPR026444">
    <property type="entry name" value="Secre_tail"/>
</dbReference>
<dbReference type="Gene3D" id="2.60.40.4070">
    <property type="match status" value="1"/>
</dbReference>
<dbReference type="AlphaFoldDB" id="A0A2S7IPF5"/>
<dbReference type="NCBIfam" id="TIGR04183">
    <property type="entry name" value="Por_Secre_tail"/>
    <property type="match status" value="1"/>
</dbReference>
<evidence type="ECO:0000313" key="2">
    <source>
        <dbReference type="Proteomes" id="UP000239590"/>
    </source>
</evidence>
<evidence type="ECO:0000313" key="1">
    <source>
        <dbReference type="EMBL" id="PQA59460.1"/>
    </source>
</evidence>
<protein>
    <recommendedName>
        <fullName evidence="3">Secretion system C-terminal sorting domain-containing protein</fullName>
    </recommendedName>
</protein>
<gene>
    <name evidence="1" type="ORF">C5O19_07365</name>
</gene>